<evidence type="ECO:0000313" key="3">
    <source>
        <dbReference type="Proteomes" id="UP001338125"/>
    </source>
</evidence>
<feature type="compositionally biased region" description="Basic and acidic residues" evidence="1">
    <location>
        <begin position="904"/>
        <end position="920"/>
    </location>
</feature>
<feature type="compositionally biased region" description="Low complexity" evidence="1">
    <location>
        <begin position="584"/>
        <end position="594"/>
    </location>
</feature>
<feature type="compositionally biased region" description="Low complexity" evidence="1">
    <location>
        <begin position="1043"/>
        <end position="1057"/>
    </location>
</feature>
<gene>
    <name evidence="2" type="ORF">PT974_11019</name>
</gene>
<evidence type="ECO:0000256" key="1">
    <source>
        <dbReference type="SAM" id="MobiDB-lite"/>
    </source>
</evidence>
<dbReference type="Proteomes" id="UP001338125">
    <property type="component" value="Unassembled WGS sequence"/>
</dbReference>
<feature type="compositionally biased region" description="Low complexity" evidence="1">
    <location>
        <begin position="805"/>
        <end position="837"/>
    </location>
</feature>
<feature type="region of interest" description="Disordered" evidence="1">
    <location>
        <begin position="465"/>
        <end position="520"/>
    </location>
</feature>
<feature type="compositionally biased region" description="Acidic residues" evidence="1">
    <location>
        <begin position="1011"/>
        <end position="1026"/>
    </location>
</feature>
<feature type="compositionally biased region" description="Basic and acidic residues" evidence="1">
    <location>
        <begin position="869"/>
        <end position="888"/>
    </location>
</feature>
<comment type="caution">
    <text evidence="2">The sequence shown here is derived from an EMBL/GenBank/DDBJ whole genome shotgun (WGS) entry which is preliminary data.</text>
</comment>
<accession>A0ABR0SCZ8</accession>
<sequence>MNEAPSPAWAPGFRPVQINKLPASFVTFFPGRDATTPNISWADHLSAQKPTTRLPAWCRVAVEASASTRRQGLIMKRVSLQRERSAAAAAAAPAGPVAILEEHPHARRRLNKEEQTKAEVKMGGSPLPGRDCQQSDAGQGYNHLPNQLVHVANHYHNHTTVKSVEEMKQLRTGRYYRVIPKKRRQAEEDAFEEREDVTNGNRLRTYAELTNILERAAVSGATEINISMASSAEASAALQQSRRDPRVHLAAQGVPDLSIIVDSTEPPESPVALSKLPGAKSPVKKLAGQSSPIKTPTKRITESMVPLLPGSSPKASPSPTKSSAPSTPFKKSPRTAKPTPSPAGFPKSPVPMQSPLLQPQQLDTPGISSLFESSSKDTSSTMLYPASVRDTPTKQPRRPSAPTPSRWNGPEPGTPYQMFTPRAATPTQTDSPLGLLASLPSYYRSVPSPINPVLVEDPMNINFGPSSPSFTSGSRFQTPTDAKELHRSKNVSKALRRRSEPLARSLHRAKVRRQSMSPQKLPIKSIETIAEDTSDATLPLEDNDDDTVIHYDISNMTTDDASIAEDSTLPTLAKDMSETATGNSPVPSSTITTPTHKRSAATRQSIVEVDMRKNPDIFGTPAPSSNPAIEELARIAEDRCNGFANVVIAQENGRLFVRFKLPTKYASLFPESQGPDESHFSSSPSVSTSPRLRFANAPISAEVPKEPTIMSTMTDVDSSPLNGDRTLIVSDFAASSPASKLTPCKVTITSPVPDTLVKSSLVANAKPSEEAADMSSPDRTVAVDETAVPDVDSPSHIKATKSLERSLSSSPLSELQNTPSLESSTAASISATPAAQTESRQELPVDSATATPITASADVAPPPLADDSIPAKKANEEDQSSAEKKQDDNQMAQSIPKAKLATSKPDDDSPGREYMRDFIKRSRPKRLSTSESGSPIAAPRLPLGVKSPNAESPQRPKRKYDSEDSESGVKTSEEPAPKKARAMSKLPEPKTVTETRSKDMVALSTSTEDHVESEDEVDSDADELSMDSESAPAARRSSRLRGKSTTSKSSIPTPIKIGRGKTTLSSMRNEQQDLSRQTIANTRRNKGKAMSPKRALERLSEEAQEESEEQESDSAAAKAGKGVVWKEPLAVYQEQQEEEQEQVEQGEKPKRGRGAPTAQAKPGPSRVAKPAPKPAPAAQRQRTAAAAARLNRTGNGTPARVTRSRARTQK</sequence>
<feature type="region of interest" description="Disordered" evidence="1">
    <location>
        <begin position="785"/>
        <end position="1210"/>
    </location>
</feature>
<feature type="region of interest" description="Disordered" evidence="1">
    <location>
        <begin position="260"/>
        <end position="432"/>
    </location>
</feature>
<reference evidence="2 3" key="1">
    <citation type="submission" date="2024-01" db="EMBL/GenBank/DDBJ databases">
        <title>Complete genome of Cladobotryum mycophilum ATHUM6906.</title>
        <authorList>
            <person name="Christinaki A.C."/>
            <person name="Myridakis A.I."/>
            <person name="Kouvelis V.N."/>
        </authorList>
    </citation>
    <scope>NUCLEOTIDE SEQUENCE [LARGE SCALE GENOMIC DNA]</scope>
    <source>
        <strain evidence="2 3">ATHUM6906</strain>
    </source>
</reference>
<feature type="compositionally biased region" description="Acidic residues" evidence="1">
    <location>
        <begin position="1135"/>
        <end position="1144"/>
    </location>
</feature>
<feature type="compositionally biased region" description="Low complexity" evidence="1">
    <location>
        <begin position="1176"/>
        <end position="1188"/>
    </location>
</feature>
<feature type="compositionally biased region" description="Low complexity" evidence="1">
    <location>
        <begin position="306"/>
        <end position="330"/>
    </location>
</feature>
<name>A0ABR0SCZ8_9HYPO</name>
<dbReference type="EMBL" id="JAVFKD010000015">
    <property type="protein sequence ID" value="KAK5989496.1"/>
    <property type="molecule type" value="Genomic_DNA"/>
</dbReference>
<organism evidence="2 3">
    <name type="scientific">Cladobotryum mycophilum</name>
    <dbReference type="NCBI Taxonomy" id="491253"/>
    <lineage>
        <taxon>Eukaryota</taxon>
        <taxon>Fungi</taxon>
        <taxon>Dikarya</taxon>
        <taxon>Ascomycota</taxon>
        <taxon>Pezizomycotina</taxon>
        <taxon>Sordariomycetes</taxon>
        <taxon>Hypocreomycetidae</taxon>
        <taxon>Hypocreales</taxon>
        <taxon>Hypocreaceae</taxon>
        <taxon>Cladobotryum</taxon>
    </lineage>
</organism>
<feature type="compositionally biased region" description="Acidic residues" evidence="1">
    <location>
        <begin position="1102"/>
        <end position="1112"/>
    </location>
</feature>
<proteinExistence type="predicted"/>
<feature type="compositionally biased region" description="Polar residues" evidence="1">
    <location>
        <begin position="1062"/>
        <end position="1082"/>
    </location>
</feature>
<feature type="region of interest" description="Disordered" evidence="1">
    <location>
        <begin position="577"/>
        <end position="604"/>
    </location>
</feature>
<feature type="compositionally biased region" description="Low complexity" evidence="1">
    <location>
        <begin position="350"/>
        <end position="362"/>
    </location>
</feature>
<feature type="compositionally biased region" description="Basic and acidic residues" evidence="1">
    <location>
        <begin position="987"/>
        <end position="999"/>
    </location>
</feature>
<feature type="compositionally biased region" description="Low complexity" evidence="1">
    <location>
        <begin position="465"/>
        <end position="474"/>
    </location>
</feature>
<feature type="compositionally biased region" description="Polar residues" evidence="1">
    <location>
        <begin position="366"/>
        <end position="382"/>
    </location>
</feature>
<evidence type="ECO:0000313" key="2">
    <source>
        <dbReference type="EMBL" id="KAK5989496.1"/>
    </source>
</evidence>
<keyword evidence="3" id="KW-1185">Reference proteome</keyword>
<protein>
    <submittedName>
        <fullName evidence="2">Uncharacterized protein</fullName>
    </submittedName>
</protein>
<feature type="compositionally biased region" description="Low complexity" evidence="1">
    <location>
        <begin position="1113"/>
        <end position="1123"/>
    </location>
</feature>